<dbReference type="GO" id="GO:0003677">
    <property type="term" value="F:DNA binding"/>
    <property type="evidence" value="ECO:0007669"/>
    <property type="project" value="InterPro"/>
</dbReference>
<organism evidence="6 7">
    <name type="scientific">Ditylenchus destructor</name>
    <dbReference type="NCBI Taxonomy" id="166010"/>
    <lineage>
        <taxon>Eukaryota</taxon>
        <taxon>Metazoa</taxon>
        <taxon>Ecdysozoa</taxon>
        <taxon>Nematoda</taxon>
        <taxon>Chromadorea</taxon>
        <taxon>Rhabditida</taxon>
        <taxon>Tylenchina</taxon>
        <taxon>Tylenchomorpha</taxon>
        <taxon>Sphaerularioidea</taxon>
        <taxon>Anguinidae</taxon>
        <taxon>Anguininae</taxon>
        <taxon>Ditylenchus</taxon>
    </lineage>
</organism>
<keyword evidence="2" id="KW-0863">Zinc-finger</keyword>
<evidence type="ECO:0000313" key="7">
    <source>
        <dbReference type="Proteomes" id="UP001201812"/>
    </source>
</evidence>
<dbReference type="Pfam" id="PF02892">
    <property type="entry name" value="zf-BED"/>
    <property type="match status" value="1"/>
</dbReference>
<feature type="domain" description="SANTA" evidence="5">
    <location>
        <begin position="248"/>
        <end position="331"/>
    </location>
</feature>
<keyword evidence="7" id="KW-1185">Reference proteome</keyword>
<dbReference type="SMART" id="SM00614">
    <property type="entry name" value="ZnF_BED"/>
    <property type="match status" value="1"/>
</dbReference>
<evidence type="ECO:0000313" key="6">
    <source>
        <dbReference type="EMBL" id="KAI1728525.1"/>
    </source>
</evidence>
<gene>
    <name evidence="6" type="ORF">DdX_00714</name>
</gene>
<dbReference type="Proteomes" id="UP001201812">
    <property type="component" value="Unassembled WGS sequence"/>
</dbReference>
<proteinExistence type="predicted"/>
<dbReference type="AlphaFoldDB" id="A0AAD4RDG1"/>
<dbReference type="GO" id="GO:0008270">
    <property type="term" value="F:zinc ion binding"/>
    <property type="evidence" value="ECO:0007669"/>
    <property type="project" value="UniProtKB-KW"/>
</dbReference>
<dbReference type="InterPro" id="IPR015216">
    <property type="entry name" value="SANTA"/>
</dbReference>
<evidence type="ECO:0000256" key="2">
    <source>
        <dbReference type="ARBA" id="ARBA00022771"/>
    </source>
</evidence>
<feature type="domain" description="BED-type" evidence="4">
    <location>
        <begin position="79"/>
        <end position="107"/>
    </location>
</feature>
<evidence type="ECO:0000259" key="4">
    <source>
        <dbReference type="Pfam" id="PF02892"/>
    </source>
</evidence>
<name>A0AAD4RDG1_9BILA</name>
<dbReference type="InterPro" id="IPR003656">
    <property type="entry name" value="Znf_BED"/>
</dbReference>
<accession>A0AAD4RDG1</accession>
<dbReference type="InterPro" id="IPR036236">
    <property type="entry name" value="Znf_C2H2_sf"/>
</dbReference>
<keyword evidence="1" id="KW-0479">Metal-binding</keyword>
<comment type="caution">
    <text evidence="6">The sequence shown here is derived from an EMBL/GenBank/DDBJ whole genome shotgun (WGS) entry which is preliminary data.</text>
</comment>
<dbReference type="SUPFAM" id="SSF57667">
    <property type="entry name" value="beta-beta-alpha zinc fingers"/>
    <property type="match status" value="1"/>
</dbReference>
<sequence length="350" mass="39496">MIRQSLRLGETRRLVPVSHAANPYSGRYGFRKSGKSWIWPACALYMFYSKALIEYHWCCQVQKTPSKVWLAYRKTPEGPVCNYCGSVRRRKDSSTKTMWDHLDRKHNDVARILRQQAEFGEPADIKNLETLLPSTSTHTTSSASGDAITSDVQALYSTLFQTTTAENDVRDGGMVKSEAVFNMYQTSEGNTLTTFQLPTSTNEGAVINGHTDAKCNINDMMESEDKQSVTINVMTTSIDSMDKSEPVISLVRWKLNLVALQNSTYFAICIQGIRTDTGADFISTEILKVQDARTVKTRSETVKLVGAISPEGIRREYMKFFQEGLPRNWRQLVAQQFNSNCNADLPRSKH</sequence>
<dbReference type="Pfam" id="PF09133">
    <property type="entry name" value="SANTA"/>
    <property type="match status" value="1"/>
</dbReference>
<evidence type="ECO:0000259" key="5">
    <source>
        <dbReference type="Pfam" id="PF09133"/>
    </source>
</evidence>
<evidence type="ECO:0000256" key="1">
    <source>
        <dbReference type="ARBA" id="ARBA00022723"/>
    </source>
</evidence>
<reference evidence="6" key="1">
    <citation type="submission" date="2022-01" db="EMBL/GenBank/DDBJ databases">
        <title>Genome Sequence Resource for Two Populations of Ditylenchus destructor, the Migratory Endoparasitic Phytonematode.</title>
        <authorList>
            <person name="Zhang H."/>
            <person name="Lin R."/>
            <person name="Xie B."/>
        </authorList>
    </citation>
    <scope>NUCLEOTIDE SEQUENCE</scope>
    <source>
        <strain evidence="6">BazhouSP</strain>
    </source>
</reference>
<keyword evidence="3" id="KW-0862">Zinc</keyword>
<dbReference type="EMBL" id="JAKKPZ010000001">
    <property type="protein sequence ID" value="KAI1728525.1"/>
    <property type="molecule type" value="Genomic_DNA"/>
</dbReference>
<protein>
    <submittedName>
        <fullName evidence="6">SANTA (SANT associated) domain-containing protein</fullName>
    </submittedName>
</protein>
<evidence type="ECO:0000256" key="3">
    <source>
        <dbReference type="ARBA" id="ARBA00022833"/>
    </source>
</evidence>